<reference evidence="7 18" key="6">
    <citation type="submission" date="2019-04" db="EMBL/GenBank/DDBJ databases">
        <authorList>
            <person name="Ashton P.M."/>
            <person name="Dallman T."/>
            <person name="Nair S."/>
            <person name="De Pinna E."/>
            <person name="Peters T."/>
            <person name="Grant K."/>
        </authorList>
    </citation>
    <scope>NUCLEOTIDE SEQUENCE [LARGE SCALE GENOMIC DNA]</scope>
    <source>
        <strain evidence="7 18">OXC2299</strain>
    </source>
</reference>
<dbReference type="Proteomes" id="UP000335162">
    <property type="component" value="Unassembled WGS sequence"/>
</dbReference>
<comment type="catalytic activity">
    <reaction evidence="4">
        <text>a ribonucleoside 5'-triphosphate + H2O = a ribonucleoside 5'-phosphate + diphosphate + H(+)</text>
        <dbReference type="Rhea" id="RHEA:23996"/>
        <dbReference type="ChEBI" id="CHEBI:15377"/>
        <dbReference type="ChEBI" id="CHEBI:15378"/>
        <dbReference type="ChEBI" id="CHEBI:33019"/>
        <dbReference type="ChEBI" id="CHEBI:58043"/>
        <dbReference type="ChEBI" id="CHEBI:61557"/>
        <dbReference type="EC" id="3.6.1.9"/>
    </reaction>
</comment>
<evidence type="ECO:0000256" key="3">
    <source>
        <dbReference type="ARBA" id="ARBA00023080"/>
    </source>
</evidence>
<dbReference type="EMBL" id="AACHYE010000006">
    <property type="protein sequence ID" value="EAK6413304.1"/>
    <property type="molecule type" value="Genomic_DNA"/>
</dbReference>
<dbReference type="GO" id="GO:0005737">
    <property type="term" value="C:cytoplasm"/>
    <property type="evidence" value="ECO:0007669"/>
    <property type="project" value="UniProtKB-SubCell"/>
</dbReference>
<name>A0A1E7NHC1_CAMJU</name>
<evidence type="ECO:0000256" key="1">
    <source>
        <dbReference type="ARBA" id="ARBA00001968"/>
    </source>
</evidence>
<reference evidence="17 19" key="2">
    <citation type="submission" date="2018-05" db="EMBL/GenBank/DDBJ databases">
        <authorList>
            <consortium name="NARMS: The National Antimicrobial Resistance Monitoring System"/>
        </authorList>
    </citation>
    <scope>NUCLEOTIDE SEQUENCE [LARGE SCALE GENOMIC DNA]</scope>
    <source>
        <strain evidence="6 19">CVM N62988</strain>
        <strain evidence="8 17">FSIS1607212</strain>
    </source>
</reference>
<dbReference type="Proteomes" id="UP000865560">
    <property type="component" value="Unassembled WGS sequence"/>
</dbReference>
<dbReference type="GO" id="GO:0047429">
    <property type="term" value="F:nucleoside triphosphate diphosphatase activity"/>
    <property type="evidence" value="ECO:0007669"/>
    <property type="project" value="UniProtKB-EC"/>
</dbReference>
<sequence length="183" mass="20905">MLILASSSISRANLLKTAKIDFRQVSFDYDENLNKNISPFLYVQKIVLEKERQFLSTLGKDFQNQNLLFADSIVCIDEKILTKAKDKKEAYEMLALQNGKYASILSAFLLVKPEKRVFSLSKTTLYFKNFDENALRDYVENDLYKGKAGCIMCEGFHQNFITQQVGNLSTALGLDIQTLKAYL</sequence>
<evidence type="ECO:0000313" key="15">
    <source>
        <dbReference type="Proteomes" id="UP000254131"/>
    </source>
</evidence>
<dbReference type="Proteomes" id="UP000410873">
    <property type="component" value="Unassembled WGS sequence"/>
</dbReference>
<evidence type="ECO:0000313" key="13">
    <source>
        <dbReference type="EMBL" id="RTJ96514.1"/>
    </source>
</evidence>
<protein>
    <recommendedName>
        <fullName evidence="4">Nucleoside triphosphate pyrophosphatase</fullName>
        <ecNumber evidence="4">3.6.1.9</ecNumber>
    </recommendedName>
    <alternativeName>
        <fullName evidence="4">Nucleotide pyrophosphatase</fullName>
        <shortName evidence="4">Nucleotide PPase</shortName>
    </alternativeName>
</protein>
<evidence type="ECO:0000313" key="9">
    <source>
        <dbReference type="EMBL" id="ELD5186422.1"/>
    </source>
</evidence>
<comment type="caution">
    <text evidence="4">Lacks conserved residue(s) required for the propagation of feature annotation.</text>
</comment>
<reference evidence="14 15" key="4">
    <citation type="submission" date="2018-06" db="EMBL/GenBank/DDBJ databases">
        <authorList>
            <consortium name="Pathogen Informatics"/>
            <person name="Doyle S."/>
        </authorList>
    </citation>
    <scope>NUCLEOTIDE SEQUENCE [LARGE SCALE GENOMIC DNA]</scope>
    <source>
        <strain evidence="14 15">NCTC13105</strain>
    </source>
</reference>
<evidence type="ECO:0000313" key="6">
    <source>
        <dbReference type="EMBL" id="EAK6413304.1"/>
    </source>
</evidence>
<dbReference type="OMA" id="WQESAGC"/>
<dbReference type="InterPro" id="IPR029001">
    <property type="entry name" value="ITPase-like_fam"/>
</dbReference>
<dbReference type="SUPFAM" id="SSF52972">
    <property type="entry name" value="ITPase-like"/>
    <property type="match status" value="1"/>
</dbReference>
<dbReference type="EMBL" id="AACFWJ010000002">
    <property type="protein sequence ID" value="EAK3958956.1"/>
    <property type="molecule type" value="Genomic_DNA"/>
</dbReference>
<evidence type="ECO:0000313" key="18">
    <source>
        <dbReference type="Proteomes" id="UP000358933"/>
    </source>
</evidence>
<dbReference type="Proteomes" id="UP001183411">
    <property type="component" value="Unassembled WGS sequence"/>
</dbReference>
<dbReference type="Proteomes" id="UP000254131">
    <property type="component" value="Unassembled WGS sequence"/>
</dbReference>
<dbReference type="Pfam" id="PF02545">
    <property type="entry name" value="Maf"/>
    <property type="match status" value="1"/>
</dbReference>
<reference evidence="5 20" key="3">
    <citation type="submission" date="2018-05" db="EMBL/GenBank/DDBJ databases">
        <authorList>
            <consortium name="PulseNet: The National Subtyping Network for Foodborne Disease Surveillance"/>
            <person name="Tarr C.L."/>
            <person name="Trees E."/>
            <person name="Katz L.S."/>
            <person name="Carleton-Romer H.A."/>
            <person name="Stroika S."/>
            <person name="Kucerova Z."/>
            <person name="Roache K.F."/>
            <person name="Sabol A.L."/>
            <person name="Besser J."/>
            <person name="Gerner-Smidt P."/>
        </authorList>
    </citation>
    <scope>NUCLEOTIDE SEQUENCE [LARGE SCALE GENOMIC DNA]</scope>
    <source>
        <strain evidence="5 20">PNUSAC003589</strain>
    </source>
</reference>
<dbReference type="EMBL" id="AACJKW010000001">
    <property type="protein sequence ID" value="EAK8192686.1"/>
    <property type="molecule type" value="Genomic_DNA"/>
</dbReference>
<dbReference type="EMBL" id="UFVB01000001">
    <property type="protein sequence ID" value="SUW93192.1"/>
    <property type="molecule type" value="Genomic_DNA"/>
</dbReference>
<reference evidence="9" key="8">
    <citation type="submission" date="2023-06" db="EMBL/GenBank/DDBJ databases">
        <authorList>
            <consortium name="PulseNet: The National Subtyping Network for Foodborne Disease Surveillance"/>
        </authorList>
    </citation>
    <scope>NUCLEOTIDE SEQUENCE</scope>
    <source>
        <strain evidence="9">PNUSAC035917</strain>
    </source>
</reference>
<comment type="caution">
    <text evidence="12">The sequence shown here is derived from an EMBL/GenBank/DDBJ whole genome shotgun (WGS) entry which is preliminary data.</text>
</comment>
<evidence type="ECO:0000313" key="8">
    <source>
        <dbReference type="EMBL" id="EAL3734641.1"/>
    </source>
</evidence>
<evidence type="ECO:0000256" key="4">
    <source>
        <dbReference type="HAMAP-Rule" id="MF_00528"/>
    </source>
</evidence>
<feature type="active site" description="Proton acceptor" evidence="4">
    <location>
        <position position="71"/>
    </location>
</feature>
<dbReference type="NCBIfam" id="TIGR00172">
    <property type="entry name" value="maf"/>
    <property type="match status" value="1"/>
</dbReference>
<keyword evidence="4" id="KW-0963">Cytoplasm</keyword>
<evidence type="ECO:0000313" key="5">
    <source>
        <dbReference type="EMBL" id="EAK3958956.1"/>
    </source>
</evidence>
<dbReference type="EMBL" id="AACNRY010000002">
    <property type="protein sequence ID" value="EAL3734641.1"/>
    <property type="molecule type" value="Genomic_DNA"/>
</dbReference>
<dbReference type="InterPro" id="IPR003697">
    <property type="entry name" value="Maf-like"/>
</dbReference>
<organism evidence="12 16">
    <name type="scientific">Campylobacter jejuni</name>
    <dbReference type="NCBI Taxonomy" id="197"/>
    <lineage>
        <taxon>Bacteria</taxon>
        <taxon>Pseudomonadati</taxon>
        <taxon>Campylobacterota</taxon>
        <taxon>Epsilonproteobacteria</taxon>
        <taxon>Campylobacterales</taxon>
        <taxon>Campylobacteraceae</taxon>
        <taxon>Campylobacter</taxon>
    </lineage>
</organism>
<comment type="catalytic activity">
    <reaction evidence="4">
        <text>a 2'-deoxyribonucleoside 5'-triphosphate + H2O = a 2'-deoxyribonucleoside 5'-phosphate + diphosphate + H(+)</text>
        <dbReference type="Rhea" id="RHEA:44644"/>
        <dbReference type="ChEBI" id="CHEBI:15377"/>
        <dbReference type="ChEBI" id="CHEBI:15378"/>
        <dbReference type="ChEBI" id="CHEBI:33019"/>
        <dbReference type="ChEBI" id="CHEBI:61560"/>
        <dbReference type="ChEBI" id="CHEBI:65317"/>
        <dbReference type="EC" id="3.6.1.9"/>
    </reaction>
</comment>
<dbReference type="Proteomes" id="UP001199644">
    <property type="component" value="Unassembled WGS sequence"/>
</dbReference>
<reference evidence="11 21" key="1">
    <citation type="submission" date="2016-09" db="EMBL/GenBank/DDBJ databases">
        <title>Campylobacter from American crows.</title>
        <authorList>
            <person name="Weis A.M."/>
            <person name="Weimer B.C."/>
            <person name="Townsend A.K."/>
            <person name="Taff C."/>
        </authorList>
    </citation>
    <scope>NUCLEOTIDE SEQUENCE [LARGE SCALE GENOMIC DNA]</scope>
    <source>
        <strain evidence="11 21">BCW_3791</strain>
    </source>
</reference>
<dbReference type="EMBL" id="PRBV01000003">
    <property type="protein sequence ID" value="RTJ80163.1"/>
    <property type="molecule type" value="Genomic_DNA"/>
</dbReference>
<keyword evidence="3 4" id="KW-0546">Nucleotide metabolism</keyword>
<evidence type="ECO:0000313" key="20">
    <source>
        <dbReference type="Proteomes" id="UP000410873"/>
    </source>
</evidence>
<comment type="subcellular location">
    <subcellularLocation>
        <location evidence="4">Cytoplasm</location>
    </subcellularLocation>
</comment>
<reference evidence="12 16" key="5">
    <citation type="journal article" date="2019" name="Appl. Environ. Microbiol.">
        <title>Population genetics and characterization of Campylobacter jejuni isolates in western jackdaws and game birds in Finland.</title>
        <authorList>
            <person name="Kovanen S."/>
            <person name="Rossi M."/>
            <person name="Pohja-Mykra M."/>
            <person name="Nieminen T."/>
            <person name="Raunio-Saarnisto M."/>
            <person name="Sauvala M."/>
            <person name="Fredriksson-Ahomaa M."/>
            <person name="Hanninen M.L."/>
            <person name="Kivisto R."/>
        </authorList>
    </citation>
    <scope>NUCLEOTIDE SEQUENCE [LARGE SCALE GENOMIC DNA]</scope>
    <source>
        <strain evidence="13">CB296</strain>
        <strain evidence="12 16">CB313</strain>
    </source>
</reference>
<dbReference type="GO" id="GO:0009117">
    <property type="term" value="P:nucleotide metabolic process"/>
    <property type="evidence" value="ECO:0007669"/>
    <property type="project" value="UniProtKB-KW"/>
</dbReference>
<dbReference type="SMR" id="A0A1E7NHC1"/>
<evidence type="ECO:0000313" key="19">
    <source>
        <dbReference type="Proteomes" id="UP000392616"/>
    </source>
</evidence>
<evidence type="ECO:0000313" key="21">
    <source>
        <dbReference type="Proteomes" id="UP000865560"/>
    </source>
</evidence>
<dbReference type="Proteomes" id="UP000288507">
    <property type="component" value="Unassembled WGS sequence"/>
</dbReference>
<dbReference type="Proteomes" id="UP000358933">
    <property type="component" value="Unassembled WGS sequence"/>
</dbReference>
<dbReference type="PIRSF" id="PIRSF006305">
    <property type="entry name" value="Maf"/>
    <property type="match status" value="1"/>
</dbReference>
<evidence type="ECO:0000313" key="17">
    <source>
        <dbReference type="Proteomes" id="UP000335162"/>
    </source>
</evidence>
<dbReference type="Proteomes" id="UP000392616">
    <property type="component" value="Unassembled WGS sequence"/>
</dbReference>
<accession>A0A1E7NHC1</accession>
<dbReference type="PANTHER" id="PTHR43213:SF5">
    <property type="entry name" value="BIFUNCTIONAL DTTP_UTP PYROPHOSPHATASE_METHYLTRANSFERASE PROTEIN-RELATED"/>
    <property type="match status" value="1"/>
</dbReference>
<dbReference type="EMBL" id="JAJUOL010000006">
    <property type="protein sequence ID" value="MCH3851473.1"/>
    <property type="molecule type" value="Genomic_DNA"/>
</dbReference>
<evidence type="ECO:0000313" key="7">
    <source>
        <dbReference type="EMBL" id="EAK8192686.1"/>
    </source>
</evidence>
<reference evidence="10" key="7">
    <citation type="submission" date="2021-12" db="EMBL/GenBank/DDBJ databases">
        <title>Prevalence of phenicol resistance gene fexA in Campylobacter isolated from poultry supply chain.</title>
        <authorList>
            <person name="Tang B."/>
            <person name="Zheng X."/>
            <person name="Lin J."/>
            <person name="Lin R."/>
            <person name="Yang H."/>
            <person name="Shen Z."/>
            <person name="Xia F."/>
        </authorList>
    </citation>
    <scope>NUCLEOTIDE SEQUENCE</scope>
    <source>
        <strain evidence="10">CJHN2011004</strain>
    </source>
</reference>
<dbReference type="HAMAP" id="MF_00528">
    <property type="entry name" value="Maf"/>
    <property type="match status" value="1"/>
</dbReference>
<dbReference type="EMBL" id="MJVJ01000122">
    <property type="protein sequence ID" value="OEV45236.1"/>
    <property type="molecule type" value="Genomic_DNA"/>
</dbReference>
<dbReference type="PANTHER" id="PTHR43213">
    <property type="entry name" value="BIFUNCTIONAL DTTP/UTP PYROPHOSPHATASE/METHYLTRANSFERASE PROTEIN-RELATED"/>
    <property type="match status" value="1"/>
</dbReference>
<dbReference type="EC" id="3.6.1.9" evidence="4"/>
<dbReference type="Gene3D" id="3.90.950.10">
    <property type="match status" value="1"/>
</dbReference>
<gene>
    <name evidence="9" type="primary">maf</name>
    <name evidence="11" type="ORF">AJY60_08910</name>
    <name evidence="6" type="ORF">B7A03_04625</name>
    <name evidence="8" type="ORF">BFD99_01415</name>
    <name evidence="5" type="ORF">C1418_03770</name>
    <name evidence="13" type="ORF">C3H42_03530</name>
    <name evidence="12" type="ORF">C3H57_02785</name>
    <name evidence="7" type="ORF">E7N58_00585</name>
    <name evidence="10" type="ORF">LZC39_05015</name>
    <name evidence="14" type="ORF">NCTC13105_01289</name>
    <name evidence="9" type="ORF">QQI97_000552</name>
</gene>
<keyword evidence="2 4" id="KW-0378">Hydrolase</keyword>
<dbReference type="EMBL" id="ABMIIH010000002">
    <property type="protein sequence ID" value="ELD5186422.1"/>
    <property type="molecule type" value="Genomic_DNA"/>
</dbReference>
<comment type="function">
    <text evidence="4">Nucleoside triphosphate pyrophosphatase. May have a dual role in cell division arrest and in preventing the incorporation of modified nucleotides into cellular nucleic acids.</text>
</comment>
<evidence type="ECO:0000313" key="12">
    <source>
        <dbReference type="EMBL" id="RTJ80163.1"/>
    </source>
</evidence>
<comment type="cofactor">
    <cofactor evidence="1 4">
        <name>a divalent metal cation</name>
        <dbReference type="ChEBI" id="CHEBI:60240"/>
    </cofactor>
</comment>
<evidence type="ECO:0000313" key="14">
    <source>
        <dbReference type="EMBL" id="SUW93192.1"/>
    </source>
</evidence>
<evidence type="ECO:0000313" key="10">
    <source>
        <dbReference type="EMBL" id="MCH3851473.1"/>
    </source>
</evidence>
<proteinExistence type="inferred from homology"/>
<evidence type="ECO:0000313" key="16">
    <source>
        <dbReference type="Proteomes" id="UP000288507"/>
    </source>
</evidence>
<evidence type="ECO:0000256" key="2">
    <source>
        <dbReference type="ARBA" id="ARBA00022801"/>
    </source>
</evidence>
<evidence type="ECO:0000313" key="11">
    <source>
        <dbReference type="EMBL" id="OEV45236.1"/>
    </source>
</evidence>
<dbReference type="AlphaFoldDB" id="A0A1E7NHC1"/>
<dbReference type="NCBIfam" id="NF003141">
    <property type="entry name" value="PRK04056.1"/>
    <property type="match status" value="1"/>
</dbReference>
<dbReference type="EMBL" id="PRCK01000002">
    <property type="protein sequence ID" value="RTJ96514.1"/>
    <property type="molecule type" value="Genomic_DNA"/>
</dbReference>
<dbReference type="RefSeq" id="WP_002855005.1">
    <property type="nucleotide sequence ID" value="NZ_AACERE020000004.1"/>
</dbReference>
<dbReference type="Proteomes" id="UP000287237">
    <property type="component" value="Unassembled WGS sequence"/>
</dbReference>
<comment type="similarity">
    <text evidence="4">Belongs to the Maf family.</text>
</comment>
<dbReference type="CDD" id="cd00555">
    <property type="entry name" value="Maf"/>
    <property type="match status" value="1"/>
</dbReference>